<protein>
    <submittedName>
        <fullName evidence="7">SPOSA6832_03709-mRNA-1:cds</fullName>
    </submittedName>
</protein>
<feature type="transmembrane region" description="Helical" evidence="6">
    <location>
        <begin position="77"/>
        <end position="98"/>
    </location>
</feature>
<proteinExistence type="predicted"/>
<feature type="compositionally biased region" description="Basic and acidic residues" evidence="5">
    <location>
        <begin position="284"/>
        <end position="295"/>
    </location>
</feature>
<accession>A0A0D6EQ06</accession>
<evidence type="ECO:0000256" key="4">
    <source>
        <dbReference type="ARBA" id="ARBA00023136"/>
    </source>
</evidence>
<evidence type="ECO:0000256" key="2">
    <source>
        <dbReference type="ARBA" id="ARBA00022692"/>
    </source>
</evidence>
<reference evidence="8" key="1">
    <citation type="submission" date="2015-02" db="EMBL/GenBank/DDBJ databases">
        <authorList>
            <person name="Gon?alves P."/>
        </authorList>
    </citation>
    <scope>NUCLEOTIDE SEQUENCE [LARGE SCALE GENOMIC DNA]</scope>
</reference>
<dbReference type="Proteomes" id="UP000243876">
    <property type="component" value="Unassembled WGS sequence"/>
</dbReference>
<feature type="transmembrane region" description="Helical" evidence="6">
    <location>
        <begin position="178"/>
        <end position="200"/>
    </location>
</feature>
<keyword evidence="4 6" id="KW-0472">Membrane</keyword>
<evidence type="ECO:0000256" key="1">
    <source>
        <dbReference type="ARBA" id="ARBA00004141"/>
    </source>
</evidence>
<dbReference type="OrthoDB" id="3358017at2759"/>
<name>A0A0D6EQ06_SPOSA</name>
<organism evidence="7 8">
    <name type="scientific">Sporidiobolus salmonicolor</name>
    <name type="common">Yeast-like fungus</name>
    <name type="synonym">Sporobolomyces salmonicolor</name>
    <dbReference type="NCBI Taxonomy" id="5005"/>
    <lineage>
        <taxon>Eukaryota</taxon>
        <taxon>Fungi</taxon>
        <taxon>Dikarya</taxon>
        <taxon>Basidiomycota</taxon>
        <taxon>Pucciniomycotina</taxon>
        <taxon>Microbotryomycetes</taxon>
        <taxon>Sporidiobolales</taxon>
        <taxon>Sporidiobolaceae</taxon>
        <taxon>Sporobolomyces</taxon>
    </lineage>
</organism>
<comment type="subcellular location">
    <subcellularLocation>
        <location evidence="1">Membrane</location>
        <topology evidence="1">Multi-pass membrane protein</topology>
    </subcellularLocation>
</comment>
<evidence type="ECO:0000313" key="8">
    <source>
        <dbReference type="Proteomes" id="UP000243876"/>
    </source>
</evidence>
<feature type="transmembrane region" description="Helical" evidence="6">
    <location>
        <begin position="212"/>
        <end position="232"/>
    </location>
</feature>
<gene>
    <name evidence="7" type="primary">SPOSA6832_03709</name>
</gene>
<keyword evidence="3 6" id="KW-1133">Transmembrane helix</keyword>
<dbReference type="PANTHER" id="PTHR31465:SF1">
    <property type="entry name" value="PROTEIN RTA1-RELATED"/>
    <property type="match status" value="1"/>
</dbReference>
<dbReference type="EMBL" id="CENE01000019">
    <property type="protein sequence ID" value="CEQ41941.1"/>
    <property type="molecule type" value="Genomic_DNA"/>
</dbReference>
<feature type="transmembrane region" description="Helical" evidence="6">
    <location>
        <begin position="44"/>
        <end position="62"/>
    </location>
</feature>
<feature type="transmembrane region" description="Helical" evidence="6">
    <location>
        <begin position="16"/>
        <end position="37"/>
    </location>
</feature>
<sequence length="332" mass="35887">MSSADISYYRYVPSRALAVIALLTFGLSLICHLTNFVRLRSTRAFEGLLIVGSAMEIVGYSARLRSHFDPSDQNLFIVQYTFVVLAPVAFQAAFYVGLSQALWRLDCTGRSLLHFDPRILVWTMVVFDVICTVVQIVGATLTGVAEAAQNGSLGISSLQANDILLAGLSVQASPNRMLMLQTASFVLFIALLILCIYRSATTYTAGYLPKRLSLLLFATSMLLLLRTTFRTAETAQGARGSANSSEVLFGCLEYLPVILAVGAWAAVSLESVLPMQVDDDQGQDVEKEELGDARIRRMRSQPFELGANSRVGTRGGGRSSASASGSDQGSKS</sequence>
<evidence type="ECO:0000313" key="7">
    <source>
        <dbReference type="EMBL" id="CEQ41941.1"/>
    </source>
</evidence>
<dbReference type="PANTHER" id="PTHR31465">
    <property type="entry name" value="PROTEIN RTA1-RELATED"/>
    <property type="match status" value="1"/>
</dbReference>
<dbReference type="GO" id="GO:0016020">
    <property type="term" value="C:membrane"/>
    <property type="evidence" value="ECO:0007669"/>
    <property type="project" value="UniProtKB-SubCell"/>
</dbReference>
<keyword evidence="2 6" id="KW-0812">Transmembrane</keyword>
<dbReference type="AlphaFoldDB" id="A0A0D6EQ06"/>
<evidence type="ECO:0000256" key="6">
    <source>
        <dbReference type="SAM" id="Phobius"/>
    </source>
</evidence>
<evidence type="ECO:0000256" key="5">
    <source>
        <dbReference type="SAM" id="MobiDB-lite"/>
    </source>
</evidence>
<dbReference type="Pfam" id="PF04479">
    <property type="entry name" value="RTA1"/>
    <property type="match status" value="1"/>
</dbReference>
<keyword evidence="8" id="KW-1185">Reference proteome</keyword>
<feature type="compositionally biased region" description="Low complexity" evidence="5">
    <location>
        <begin position="319"/>
        <end position="332"/>
    </location>
</feature>
<dbReference type="InterPro" id="IPR007568">
    <property type="entry name" value="RTA1"/>
</dbReference>
<feature type="region of interest" description="Disordered" evidence="5">
    <location>
        <begin position="280"/>
        <end position="332"/>
    </location>
</feature>
<evidence type="ECO:0000256" key="3">
    <source>
        <dbReference type="ARBA" id="ARBA00022989"/>
    </source>
</evidence>
<feature type="transmembrane region" description="Helical" evidence="6">
    <location>
        <begin position="119"/>
        <end position="141"/>
    </location>
</feature>